<feature type="region of interest" description="Disordered" evidence="1">
    <location>
        <begin position="1"/>
        <end position="41"/>
    </location>
</feature>
<dbReference type="RefSeq" id="XP_062676854.1">
    <property type="nucleotide sequence ID" value="XM_062825255.1"/>
</dbReference>
<feature type="region of interest" description="Disordered" evidence="1">
    <location>
        <begin position="122"/>
        <end position="188"/>
    </location>
</feature>
<evidence type="ECO:0000313" key="3">
    <source>
        <dbReference type="Proteomes" id="UP001278500"/>
    </source>
</evidence>
<dbReference type="EMBL" id="JAUEPP010000010">
    <property type="protein sequence ID" value="KAK3334688.1"/>
    <property type="molecule type" value="Genomic_DNA"/>
</dbReference>
<reference evidence="2" key="2">
    <citation type="submission" date="2023-06" db="EMBL/GenBank/DDBJ databases">
        <authorList>
            <consortium name="Lawrence Berkeley National Laboratory"/>
            <person name="Haridas S."/>
            <person name="Hensen N."/>
            <person name="Bonometti L."/>
            <person name="Westerberg I."/>
            <person name="Brannstrom I.O."/>
            <person name="Guillou S."/>
            <person name="Cros-Aarteil S."/>
            <person name="Calhoun S."/>
            <person name="Kuo A."/>
            <person name="Mondo S."/>
            <person name="Pangilinan J."/>
            <person name="Riley R."/>
            <person name="Labutti K."/>
            <person name="Andreopoulos B."/>
            <person name="Lipzen A."/>
            <person name="Chen C."/>
            <person name="Yanf M."/>
            <person name="Daum C."/>
            <person name="Ng V."/>
            <person name="Clum A."/>
            <person name="Steindorff A."/>
            <person name="Ohm R."/>
            <person name="Martin F."/>
            <person name="Silar P."/>
            <person name="Natvig D."/>
            <person name="Lalanne C."/>
            <person name="Gautier V."/>
            <person name="Ament-Velasquez S.L."/>
            <person name="Kruys A."/>
            <person name="Hutchinson M.I."/>
            <person name="Powell A.J."/>
            <person name="Barry K."/>
            <person name="Miller A.N."/>
            <person name="Grigoriev I.V."/>
            <person name="Debuchy R."/>
            <person name="Gladieux P."/>
            <person name="Thoren M.H."/>
            <person name="Johannesson H."/>
        </authorList>
    </citation>
    <scope>NUCLEOTIDE SEQUENCE</scope>
    <source>
        <strain evidence="2">CBS 560.94</strain>
    </source>
</reference>
<comment type="caution">
    <text evidence="2">The sequence shown here is derived from an EMBL/GenBank/DDBJ whole genome shotgun (WGS) entry which is preliminary data.</text>
</comment>
<keyword evidence="3" id="KW-1185">Reference proteome</keyword>
<name>A0AAE0J0G2_9PEZI</name>
<protein>
    <submittedName>
        <fullName evidence="2">Uncharacterized protein</fullName>
    </submittedName>
</protein>
<dbReference type="AlphaFoldDB" id="A0AAE0J0G2"/>
<feature type="region of interest" description="Disordered" evidence="1">
    <location>
        <begin position="96"/>
        <end position="115"/>
    </location>
</feature>
<feature type="compositionally biased region" description="Low complexity" evidence="1">
    <location>
        <begin position="1"/>
        <end position="14"/>
    </location>
</feature>
<sequence>MPSPSNSPRRSQSPDNQPPSPRLQREDSTVGAPGAPAERDEARLTAIANRVLGAFDPNDFFGSMATAFERMRDASGGDPATFRAIGRHAIAEINRRRNPEDGILDPAPPYTALPKEGEVTVELSVVEPEYTPRYTRYPQGRKRKREEDDNEEDDEKGEDEEEEQNHEEQGNEEEDNEEEDKEEENDSD</sequence>
<organism evidence="2 3">
    <name type="scientific">Neurospora tetraspora</name>
    <dbReference type="NCBI Taxonomy" id="94610"/>
    <lineage>
        <taxon>Eukaryota</taxon>
        <taxon>Fungi</taxon>
        <taxon>Dikarya</taxon>
        <taxon>Ascomycota</taxon>
        <taxon>Pezizomycotina</taxon>
        <taxon>Sordariomycetes</taxon>
        <taxon>Sordariomycetidae</taxon>
        <taxon>Sordariales</taxon>
        <taxon>Sordariaceae</taxon>
        <taxon>Neurospora</taxon>
    </lineage>
</organism>
<gene>
    <name evidence="2" type="ORF">B0H65DRAFT_436745</name>
</gene>
<evidence type="ECO:0000256" key="1">
    <source>
        <dbReference type="SAM" id="MobiDB-lite"/>
    </source>
</evidence>
<accession>A0AAE0J0G2</accession>
<feature type="compositionally biased region" description="Acidic residues" evidence="1">
    <location>
        <begin position="148"/>
        <end position="188"/>
    </location>
</feature>
<proteinExistence type="predicted"/>
<dbReference type="GeneID" id="87862409"/>
<dbReference type="Proteomes" id="UP001278500">
    <property type="component" value="Unassembled WGS sequence"/>
</dbReference>
<evidence type="ECO:0000313" key="2">
    <source>
        <dbReference type="EMBL" id="KAK3334688.1"/>
    </source>
</evidence>
<reference evidence="2" key="1">
    <citation type="journal article" date="2023" name="Mol. Phylogenet. Evol.">
        <title>Genome-scale phylogeny and comparative genomics of the fungal order Sordariales.</title>
        <authorList>
            <person name="Hensen N."/>
            <person name="Bonometti L."/>
            <person name="Westerberg I."/>
            <person name="Brannstrom I.O."/>
            <person name="Guillou S."/>
            <person name="Cros-Aarteil S."/>
            <person name="Calhoun S."/>
            <person name="Haridas S."/>
            <person name="Kuo A."/>
            <person name="Mondo S."/>
            <person name="Pangilinan J."/>
            <person name="Riley R."/>
            <person name="LaButti K."/>
            <person name="Andreopoulos B."/>
            <person name="Lipzen A."/>
            <person name="Chen C."/>
            <person name="Yan M."/>
            <person name="Daum C."/>
            <person name="Ng V."/>
            <person name="Clum A."/>
            <person name="Steindorff A."/>
            <person name="Ohm R.A."/>
            <person name="Martin F."/>
            <person name="Silar P."/>
            <person name="Natvig D.O."/>
            <person name="Lalanne C."/>
            <person name="Gautier V."/>
            <person name="Ament-Velasquez S.L."/>
            <person name="Kruys A."/>
            <person name="Hutchinson M.I."/>
            <person name="Powell A.J."/>
            <person name="Barry K."/>
            <person name="Miller A.N."/>
            <person name="Grigoriev I.V."/>
            <person name="Debuchy R."/>
            <person name="Gladieux P."/>
            <person name="Hiltunen Thoren M."/>
            <person name="Johannesson H."/>
        </authorList>
    </citation>
    <scope>NUCLEOTIDE SEQUENCE</scope>
    <source>
        <strain evidence="2">CBS 560.94</strain>
    </source>
</reference>